<dbReference type="InParanoid" id="F4S3C4"/>
<dbReference type="InterPro" id="IPR011701">
    <property type="entry name" value="MFS"/>
</dbReference>
<dbReference type="Gene3D" id="1.20.1250.20">
    <property type="entry name" value="MFS general substrate transporter like domains"/>
    <property type="match status" value="1"/>
</dbReference>
<proteinExistence type="predicted"/>
<dbReference type="PANTHER" id="PTHR43791:SF85">
    <property type="entry name" value="TRANSPORTER, PUTATIVE (AFU_ORTHOLOGUE AFUA_6G00710)-RELATED"/>
    <property type="match status" value="1"/>
</dbReference>
<dbReference type="InterPro" id="IPR036259">
    <property type="entry name" value="MFS_trans_sf"/>
</dbReference>
<dbReference type="SUPFAM" id="SSF103473">
    <property type="entry name" value="MFS general substrate transporter"/>
    <property type="match status" value="1"/>
</dbReference>
<feature type="transmembrane region" description="Helical" evidence="6">
    <location>
        <begin position="42"/>
        <end position="65"/>
    </location>
</feature>
<dbReference type="AlphaFoldDB" id="F4S3C4"/>
<keyword evidence="3 6" id="KW-0812">Transmembrane</keyword>
<protein>
    <recommendedName>
        <fullName evidence="9">Major facilitator superfamily (MFS) profile domain-containing protein</fullName>
    </recommendedName>
</protein>
<evidence type="ECO:0000256" key="3">
    <source>
        <dbReference type="ARBA" id="ARBA00022692"/>
    </source>
</evidence>
<feature type="transmembrane region" description="Helical" evidence="6">
    <location>
        <begin position="335"/>
        <end position="358"/>
    </location>
</feature>
<feature type="transmembrane region" description="Helical" evidence="6">
    <location>
        <begin position="233"/>
        <end position="250"/>
    </location>
</feature>
<dbReference type="Pfam" id="PF07690">
    <property type="entry name" value="MFS_1"/>
    <property type="match status" value="1"/>
</dbReference>
<name>F4S3C4_MELLP</name>
<dbReference type="OrthoDB" id="2985014at2759"/>
<feature type="transmembrane region" description="Helical" evidence="6">
    <location>
        <begin position="111"/>
        <end position="132"/>
    </location>
</feature>
<evidence type="ECO:0000256" key="5">
    <source>
        <dbReference type="ARBA" id="ARBA00023136"/>
    </source>
</evidence>
<keyword evidence="4 6" id="KW-1133">Transmembrane helix</keyword>
<dbReference type="KEGG" id="mlr:MELLADRAFT_92950"/>
<organism evidence="8">
    <name type="scientific">Melampsora larici-populina (strain 98AG31 / pathotype 3-4-7)</name>
    <name type="common">Poplar leaf rust fungus</name>
    <dbReference type="NCBI Taxonomy" id="747676"/>
    <lineage>
        <taxon>Eukaryota</taxon>
        <taxon>Fungi</taxon>
        <taxon>Dikarya</taxon>
        <taxon>Basidiomycota</taxon>
        <taxon>Pucciniomycotina</taxon>
        <taxon>Pucciniomycetes</taxon>
        <taxon>Pucciniales</taxon>
        <taxon>Melampsoraceae</taxon>
        <taxon>Melampsora</taxon>
    </lineage>
</organism>
<dbReference type="GO" id="GO:0022857">
    <property type="term" value="F:transmembrane transporter activity"/>
    <property type="evidence" value="ECO:0007669"/>
    <property type="project" value="InterPro"/>
</dbReference>
<sequence>MAELPANLYLKKIGPHIFLPTIVTIWGIVTTFQGFITSYSGLIATRFFLGLVEGGLFPGIVLYLSTFYTRRELQLRIALFFSAASLSGAFSGLLAYGLICLDGVGGRPGWAWIFIVEGLFTLVCGICGYFIIPATPTATRFLSARQKGLIVAKEILLQFRIISRRLARDTPMGAIDEQFSWCDVWASLKSPHVLFNSVTLFGSGTALYSLAYFQPTIVNSLGYDSNRAQLMSVPPFAVAFVVMMSTAYVSDLFEARGATTCGAAILGLKYGSLFLSVPGIYSIPPSLAAWLSNNSFGHYRKAVSIAIGFICTNIGGILSTWLFPNSDSPQYRKATIINISFSSIIVVFTLLNMCWLRYANVQKRTKRDQLLDGYQLDTSDASANSEESIRAWKELGDQHPDFIYAY</sequence>
<dbReference type="eggNOG" id="KOG2533">
    <property type="taxonomic scope" value="Eukaryota"/>
</dbReference>
<keyword evidence="8" id="KW-1185">Reference proteome</keyword>
<dbReference type="Proteomes" id="UP000001072">
    <property type="component" value="Unassembled WGS sequence"/>
</dbReference>
<reference evidence="8" key="1">
    <citation type="journal article" date="2011" name="Proc. Natl. Acad. Sci. U.S.A.">
        <title>Obligate biotrophy features unraveled by the genomic analysis of rust fungi.</title>
        <authorList>
            <person name="Duplessis S."/>
            <person name="Cuomo C.A."/>
            <person name="Lin Y.-C."/>
            <person name="Aerts A."/>
            <person name="Tisserant E."/>
            <person name="Veneault-Fourrey C."/>
            <person name="Joly D.L."/>
            <person name="Hacquard S."/>
            <person name="Amselem J."/>
            <person name="Cantarel B.L."/>
            <person name="Chiu R."/>
            <person name="Coutinho P.M."/>
            <person name="Feau N."/>
            <person name="Field M."/>
            <person name="Frey P."/>
            <person name="Gelhaye E."/>
            <person name="Goldberg J."/>
            <person name="Grabherr M.G."/>
            <person name="Kodira C.D."/>
            <person name="Kohler A."/>
            <person name="Kuees U."/>
            <person name="Lindquist E.A."/>
            <person name="Lucas S.M."/>
            <person name="Mago R."/>
            <person name="Mauceli E."/>
            <person name="Morin E."/>
            <person name="Murat C."/>
            <person name="Pangilinan J.L."/>
            <person name="Park R."/>
            <person name="Pearson M."/>
            <person name="Quesneville H."/>
            <person name="Rouhier N."/>
            <person name="Sakthikumar S."/>
            <person name="Salamov A.A."/>
            <person name="Schmutz J."/>
            <person name="Selles B."/>
            <person name="Shapiro H."/>
            <person name="Tanguay P."/>
            <person name="Tuskan G.A."/>
            <person name="Henrissat B."/>
            <person name="Van de Peer Y."/>
            <person name="Rouze P."/>
            <person name="Ellis J.G."/>
            <person name="Dodds P.N."/>
            <person name="Schein J.E."/>
            <person name="Zhong S."/>
            <person name="Hamelin R.C."/>
            <person name="Grigoriev I.V."/>
            <person name="Szabo L.J."/>
            <person name="Martin F."/>
        </authorList>
    </citation>
    <scope>NUCLEOTIDE SEQUENCE [LARGE SCALE GENOMIC DNA]</scope>
    <source>
        <strain evidence="8">98AG31 / pathotype 3-4-7</strain>
    </source>
</reference>
<evidence type="ECO:0000256" key="2">
    <source>
        <dbReference type="ARBA" id="ARBA00022448"/>
    </source>
</evidence>
<comment type="subcellular location">
    <subcellularLocation>
        <location evidence="1">Membrane</location>
        <topology evidence="1">Multi-pass membrane protein</topology>
    </subcellularLocation>
</comment>
<dbReference type="EMBL" id="GL883143">
    <property type="protein sequence ID" value="EGG00864.1"/>
    <property type="molecule type" value="Genomic_DNA"/>
</dbReference>
<gene>
    <name evidence="7" type="ORF">MELLADRAFT_92950</name>
</gene>
<feature type="transmembrane region" description="Helical" evidence="6">
    <location>
        <begin position="77"/>
        <end position="99"/>
    </location>
</feature>
<evidence type="ECO:0000313" key="7">
    <source>
        <dbReference type="EMBL" id="EGG00864.1"/>
    </source>
</evidence>
<evidence type="ECO:0000256" key="1">
    <source>
        <dbReference type="ARBA" id="ARBA00004141"/>
    </source>
</evidence>
<dbReference type="VEuPathDB" id="FungiDB:MELLADRAFT_92950"/>
<accession>F4S3C4</accession>
<evidence type="ECO:0000256" key="4">
    <source>
        <dbReference type="ARBA" id="ARBA00022989"/>
    </source>
</evidence>
<dbReference type="GeneID" id="18936420"/>
<dbReference type="FunFam" id="1.20.1250.20:FF:000013">
    <property type="entry name" value="MFS general substrate transporter"/>
    <property type="match status" value="1"/>
</dbReference>
<dbReference type="GO" id="GO:0016020">
    <property type="term" value="C:membrane"/>
    <property type="evidence" value="ECO:0007669"/>
    <property type="project" value="UniProtKB-SubCell"/>
</dbReference>
<feature type="transmembrane region" description="Helical" evidence="6">
    <location>
        <begin position="303"/>
        <end position="323"/>
    </location>
</feature>
<evidence type="ECO:0000313" key="8">
    <source>
        <dbReference type="Proteomes" id="UP000001072"/>
    </source>
</evidence>
<keyword evidence="5 6" id="KW-0472">Membrane</keyword>
<dbReference type="PANTHER" id="PTHR43791">
    <property type="entry name" value="PERMEASE-RELATED"/>
    <property type="match status" value="1"/>
</dbReference>
<evidence type="ECO:0000256" key="6">
    <source>
        <dbReference type="SAM" id="Phobius"/>
    </source>
</evidence>
<feature type="transmembrane region" description="Helical" evidence="6">
    <location>
        <begin position="17"/>
        <end position="36"/>
    </location>
</feature>
<evidence type="ECO:0008006" key="9">
    <source>
        <dbReference type="Google" id="ProtNLM"/>
    </source>
</evidence>
<dbReference type="RefSeq" id="XP_007415938.1">
    <property type="nucleotide sequence ID" value="XM_007415876.1"/>
</dbReference>
<dbReference type="HOGENOM" id="CLU_001265_0_1_1"/>
<feature type="transmembrane region" description="Helical" evidence="6">
    <location>
        <begin position="193"/>
        <end position="213"/>
    </location>
</feature>
<keyword evidence="2" id="KW-0813">Transport</keyword>